<protein>
    <submittedName>
        <fullName evidence="2">Transcriptional regulator, MarR family</fullName>
    </submittedName>
</protein>
<gene>
    <name evidence="2" type="ORF">FAEPRAM212_02342</name>
</gene>
<evidence type="ECO:0000313" key="2">
    <source>
        <dbReference type="EMBL" id="EDP21014.1"/>
    </source>
</evidence>
<sequence>MTIELIKQLMDTCYLAKRARDLLPPLPDGVTSSYIQYLDVIQRLEAKGVRARVSDLSDALNLPRPGVTRTVKEMERKGYLQKQVSAEDGRVTYLLLTDAGRLLSKKYDSDYFQSLAPCLDDIPEADAECTIRTIEKFYQVMCERRNVHEK</sequence>
<proteinExistence type="predicted"/>
<comment type="caution">
    <text evidence="2">The sequence shown here is derived from an EMBL/GenBank/DDBJ whole genome shotgun (WGS) entry which is preliminary data.</text>
</comment>
<dbReference type="PANTHER" id="PTHR33164">
    <property type="entry name" value="TRANSCRIPTIONAL REGULATOR, MARR FAMILY"/>
    <property type="match status" value="1"/>
</dbReference>
<dbReference type="EMBL" id="ABED02000028">
    <property type="protein sequence ID" value="EDP21014.1"/>
    <property type="molecule type" value="Genomic_DNA"/>
</dbReference>
<dbReference type="Pfam" id="PF12802">
    <property type="entry name" value="MarR_2"/>
    <property type="match status" value="1"/>
</dbReference>
<evidence type="ECO:0000313" key="3">
    <source>
        <dbReference type="Proteomes" id="UP000005945"/>
    </source>
</evidence>
<evidence type="ECO:0000259" key="1">
    <source>
        <dbReference type="PROSITE" id="PS50995"/>
    </source>
</evidence>
<dbReference type="PROSITE" id="PS50995">
    <property type="entry name" value="HTH_MARR_2"/>
    <property type="match status" value="1"/>
</dbReference>
<reference evidence="2 3" key="1">
    <citation type="submission" date="2007-09" db="EMBL/GenBank/DDBJ databases">
        <title>Draft genome sequence of Faecalibacterium prausnitzii M21/2.</title>
        <authorList>
            <person name="Sudarsanam P."/>
            <person name="Ley R."/>
            <person name="Guruge J."/>
            <person name="Turnbaugh P.J."/>
            <person name="Mahowald M."/>
            <person name="Liep D."/>
            <person name="Gordon J."/>
        </authorList>
    </citation>
    <scope>NUCLEOTIDE SEQUENCE [LARGE SCALE GENOMIC DNA]</scope>
    <source>
        <strain evidence="2 3">M21/2</strain>
    </source>
</reference>
<dbReference type="GO" id="GO:0006950">
    <property type="term" value="P:response to stress"/>
    <property type="evidence" value="ECO:0007669"/>
    <property type="project" value="TreeGrafter"/>
</dbReference>
<reference evidence="2 3" key="2">
    <citation type="submission" date="2007-09" db="EMBL/GenBank/DDBJ databases">
        <authorList>
            <person name="Fulton L."/>
            <person name="Clifton S."/>
            <person name="Fulton B."/>
            <person name="Xu J."/>
            <person name="Minx P."/>
            <person name="Pepin K.H."/>
            <person name="Johnson M."/>
            <person name="Thiruvilangam P."/>
            <person name="Bhonagiri V."/>
            <person name="Nash W.E."/>
            <person name="Mardis E.R."/>
            <person name="Wilson R.K."/>
        </authorList>
    </citation>
    <scope>NUCLEOTIDE SEQUENCE [LARGE SCALE GENOMIC DNA]</scope>
    <source>
        <strain evidence="2 3">M21/2</strain>
    </source>
</reference>
<dbReference type="SUPFAM" id="SSF46785">
    <property type="entry name" value="Winged helix' DNA-binding domain"/>
    <property type="match status" value="1"/>
</dbReference>
<feature type="domain" description="HTH marR-type" evidence="1">
    <location>
        <begin position="1"/>
        <end position="139"/>
    </location>
</feature>
<accession>A8SDV5</accession>
<dbReference type="InterPro" id="IPR036390">
    <property type="entry name" value="WH_DNA-bd_sf"/>
</dbReference>
<dbReference type="Proteomes" id="UP000005945">
    <property type="component" value="Unassembled WGS sequence"/>
</dbReference>
<dbReference type="InterPro" id="IPR039422">
    <property type="entry name" value="MarR/SlyA-like"/>
</dbReference>
<dbReference type="AlphaFoldDB" id="A8SDV5"/>
<dbReference type="RefSeq" id="WP_005920881.1">
    <property type="nucleotide sequence ID" value="NZ_DS483482.1"/>
</dbReference>
<dbReference type="Gene3D" id="1.10.10.10">
    <property type="entry name" value="Winged helix-like DNA-binding domain superfamily/Winged helix DNA-binding domain"/>
    <property type="match status" value="1"/>
</dbReference>
<dbReference type="PRINTS" id="PR00598">
    <property type="entry name" value="HTHMARR"/>
</dbReference>
<dbReference type="HOGENOM" id="CLU_083287_12_0_9"/>
<dbReference type="SMART" id="SM00347">
    <property type="entry name" value="HTH_MARR"/>
    <property type="match status" value="1"/>
</dbReference>
<dbReference type="GO" id="GO:0003700">
    <property type="term" value="F:DNA-binding transcription factor activity"/>
    <property type="evidence" value="ECO:0007669"/>
    <property type="project" value="InterPro"/>
</dbReference>
<dbReference type="GeneID" id="75067143"/>
<dbReference type="InterPro" id="IPR000835">
    <property type="entry name" value="HTH_MarR-typ"/>
</dbReference>
<organism evidence="2 3">
    <name type="scientific">Faecalibacterium prausnitzii M21/2</name>
    <dbReference type="NCBI Taxonomy" id="411485"/>
    <lineage>
        <taxon>Bacteria</taxon>
        <taxon>Bacillati</taxon>
        <taxon>Bacillota</taxon>
        <taxon>Clostridia</taxon>
        <taxon>Eubacteriales</taxon>
        <taxon>Oscillospiraceae</taxon>
        <taxon>Faecalibacterium</taxon>
    </lineage>
</organism>
<dbReference type="PANTHER" id="PTHR33164:SF43">
    <property type="entry name" value="HTH-TYPE TRANSCRIPTIONAL REPRESSOR YETL"/>
    <property type="match status" value="1"/>
</dbReference>
<dbReference type="InterPro" id="IPR036388">
    <property type="entry name" value="WH-like_DNA-bd_sf"/>
</dbReference>
<name>A8SDV5_9FIRM</name>